<dbReference type="Pfam" id="PF00179">
    <property type="entry name" value="UQ_con"/>
    <property type="match status" value="1"/>
</dbReference>
<sequence>MRHWQEIAPFNQSNTLVAPTPEMCSRLYEFSVLFEASADYRAVQHRQRDTQAGAELRTEEHMFSQWRMRGHRFRDVPSHLSSQAKVIVFSLKLNKNPVEGFSAGLIDDNDIYRWEVLIIGPPDTLYEGGFFKAHLQFPKEYPLRPPRMKFITEIWHPNIDKNGDVCISILHEPGDDKWGYEKASERWLPVHTVETILISVISMLADPNDESPANVDAAKEWRESYTEFKRKVARCVRKSQEECL</sequence>
<evidence type="ECO:0000256" key="2">
    <source>
        <dbReference type="ARBA" id="ARBA00022679"/>
    </source>
</evidence>
<evidence type="ECO:0000313" key="10">
    <source>
        <dbReference type="EMBL" id="KYM84987.1"/>
    </source>
</evidence>
<evidence type="ECO:0000256" key="5">
    <source>
        <dbReference type="ARBA" id="ARBA00022840"/>
    </source>
</evidence>
<dbReference type="Proteomes" id="UP000078540">
    <property type="component" value="Unassembled WGS sequence"/>
</dbReference>
<dbReference type="PROSITE" id="PS50127">
    <property type="entry name" value="UBC_2"/>
    <property type="match status" value="1"/>
</dbReference>
<feature type="domain" description="UBC core" evidence="9">
    <location>
        <begin position="81"/>
        <end position="241"/>
    </location>
</feature>
<dbReference type="FunFam" id="3.10.110.10:FF:000018">
    <property type="entry name" value="Ubiquitin-conjugating enzyme E2 G1"/>
    <property type="match status" value="1"/>
</dbReference>
<evidence type="ECO:0000256" key="6">
    <source>
        <dbReference type="ARBA" id="ARBA00053162"/>
    </source>
</evidence>
<dbReference type="GO" id="GO:0005524">
    <property type="term" value="F:ATP binding"/>
    <property type="evidence" value="ECO:0007669"/>
    <property type="project" value="UniProtKB-UniRule"/>
</dbReference>
<proteinExistence type="inferred from homology"/>
<dbReference type="InterPro" id="IPR023313">
    <property type="entry name" value="UBQ-conjugating_AS"/>
</dbReference>
<dbReference type="GO" id="GO:0032446">
    <property type="term" value="P:protein modification by small protein conjugation"/>
    <property type="evidence" value="ECO:0007669"/>
    <property type="project" value="UniProtKB-ARBA"/>
</dbReference>
<evidence type="ECO:0000313" key="11">
    <source>
        <dbReference type="Proteomes" id="UP000078540"/>
    </source>
</evidence>
<comment type="similarity">
    <text evidence="8">Belongs to the ubiquitin-conjugating enzyme family.</text>
</comment>
<evidence type="ECO:0000256" key="8">
    <source>
        <dbReference type="RuleBase" id="RU362109"/>
    </source>
</evidence>
<organism evidence="10 11">
    <name type="scientific">Atta colombica</name>
    <dbReference type="NCBI Taxonomy" id="520822"/>
    <lineage>
        <taxon>Eukaryota</taxon>
        <taxon>Metazoa</taxon>
        <taxon>Ecdysozoa</taxon>
        <taxon>Arthropoda</taxon>
        <taxon>Hexapoda</taxon>
        <taxon>Insecta</taxon>
        <taxon>Pterygota</taxon>
        <taxon>Neoptera</taxon>
        <taxon>Endopterygota</taxon>
        <taxon>Hymenoptera</taxon>
        <taxon>Apocrita</taxon>
        <taxon>Aculeata</taxon>
        <taxon>Formicoidea</taxon>
        <taxon>Formicidae</taxon>
        <taxon>Myrmicinae</taxon>
        <taxon>Atta</taxon>
    </lineage>
</organism>
<reference evidence="10 11" key="1">
    <citation type="submission" date="2015-09" db="EMBL/GenBank/DDBJ databases">
        <title>Atta colombica WGS genome.</title>
        <authorList>
            <person name="Nygaard S."/>
            <person name="Hu H."/>
            <person name="Boomsma J."/>
            <person name="Zhang G."/>
        </authorList>
    </citation>
    <scope>NUCLEOTIDE SEQUENCE [LARGE SCALE GENOMIC DNA]</scope>
    <source>
        <strain evidence="10">Treedump-2</strain>
        <tissue evidence="10">Whole body</tissue>
    </source>
</reference>
<evidence type="ECO:0000256" key="4">
    <source>
        <dbReference type="ARBA" id="ARBA00022786"/>
    </source>
</evidence>
<name>A0A195BJW0_9HYME</name>
<accession>A0A195BJW0</accession>
<dbReference type="InterPro" id="IPR016135">
    <property type="entry name" value="UBQ-conjugating_enzyme/RWD"/>
</dbReference>
<feature type="active site" description="Glycyl thioester intermediate" evidence="7">
    <location>
        <position position="166"/>
    </location>
</feature>
<dbReference type="STRING" id="520822.A0A195BJW0"/>
<dbReference type="PROSITE" id="PS00183">
    <property type="entry name" value="UBC_1"/>
    <property type="match status" value="1"/>
</dbReference>
<evidence type="ECO:0000256" key="3">
    <source>
        <dbReference type="ARBA" id="ARBA00022741"/>
    </source>
</evidence>
<evidence type="ECO:0000256" key="7">
    <source>
        <dbReference type="PROSITE-ProRule" id="PRU10133"/>
    </source>
</evidence>
<dbReference type="InterPro" id="IPR000608">
    <property type="entry name" value="UBC"/>
</dbReference>
<evidence type="ECO:0000259" key="9">
    <source>
        <dbReference type="PROSITE" id="PS50127"/>
    </source>
</evidence>
<dbReference type="GO" id="GO:0061631">
    <property type="term" value="F:ubiquitin conjugating enzyme activity"/>
    <property type="evidence" value="ECO:0007669"/>
    <property type="project" value="UniProtKB-EC"/>
</dbReference>
<keyword evidence="2" id="KW-0808">Transferase</keyword>
<dbReference type="AlphaFoldDB" id="A0A195BJW0"/>
<gene>
    <name evidence="10" type="ORF">ALC53_04775</name>
</gene>
<dbReference type="EMBL" id="KQ976455">
    <property type="protein sequence ID" value="KYM84987.1"/>
    <property type="molecule type" value="Genomic_DNA"/>
</dbReference>
<evidence type="ECO:0000256" key="1">
    <source>
        <dbReference type="ARBA" id="ARBA00012486"/>
    </source>
</evidence>
<keyword evidence="3 8" id="KW-0547">Nucleotide-binding</keyword>
<dbReference type="SMART" id="SM00212">
    <property type="entry name" value="UBCc"/>
    <property type="match status" value="1"/>
</dbReference>
<dbReference type="PANTHER" id="PTHR24067">
    <property type="entry name" value="UBIQUITIN-CONJUGATING ENZYME E2"/>
    <property type="match status" value="1"/>
</dbReference>
<comment type="function">
    <text evidence="6">Accepts ubiquitin from the E1 complex and catalyzes its covalent attachment to other proteins. In vitro catalyzes 'Lys-48'-, as well as 'Lys-63'-linked polyubiquitination. May be involved in degradation of muscle-specific proteins. Mediates polyubiquitination of CYP3A4.</text>
</comment>
<dbReference type="InterPro" id="IPR050113">
    <property type="entry name" value="Ub_conjugating_enzyme"/>
</dbReference>
<keyword evidence="5 8" id="KW-0067">ATP-binding</keyword>
<dbReference type="CDD" id="cd23795">
    <property type="entry name" value="UBCc_UBE2G1"/>
    <property type="match status" value="1"/>
</dbReference>
<keyword evidence="11" id="KW-1185">Reference proteome</keyword>
<protein>
    <recommendedName>
        <fullName evidence="1">E2 ubiquitin-conjugating enzyme</fullName>
        <ecNumber evidence="1">2.3.2.23</ecNumber>
    </recommendedName>
</protein>
<dbReference type="Gene3D" id="3.10.110.10">
    <property type="entry name" value="Ubiquitin Conjugating Enzyme"/>
    <property type="match status" value="1"/>
</dbReference>
<dbReference type="SUPFAM" id="SSF54495">
    <property type="entry name" value="UBC-like"/>
    <property type="match status" value="1"/>
</dbReference>
<keyword evidence="4 8" id="KW-0833">Ubl conjugation pathway</keyword>
<dbReference type="EC" id="2.3.2.23" evidence="1"/>